<dbReference type="AlphaFoldDB" id="A0A4P7LGN3"/>
<dbReference type="Proteomes" id="UP000295294">
    <property type="component" value="Plasmid unnamed1"/>
</dbReference>
<evidence type="ECO:0000259" key="1">
    <source>
        <dbReference type="Pfam" id="PF07238"/>
    </source>
</evidence>
<sequence>MGNAGSAQRTRRCVLACPYPGYQALCRRLPTAFVVEDPQVVYFQGRQALAAAFPRRIRYEERRRHPRATVPASLAFICELRLQNGERLRPEIGDVSQSGLGLRSNESDIRRLPIGTVLRGCKLELGQQRLQDITLQVAGCGLQWQGRSVMHTLGCAFVSLTLHQQTLLQRLVYQIERARRQ</sequence>
<protein>
    <submittedName>
        <fullName evidence="2">PilZ domain-containing protein</fullName>
    </submittedName>
</protein>
<organism evidence="2 3">
    <name type="scientific">Cupriavidus oxalaticus</name>
    <dbReference type="NCBI Taxonomy" id="96344"/>
    <lineage>
        <taxon>Bacteria</taxon>
        <taxon>Pseudomonadati</taxon>
        <taxon>Pseudomonadota</taxon>
        <taxon>Betaproteobacteria</taxon>
        <taxon>Burkholderiales</taxon>
        <taxon>Burkholderiaceae</taxon>
        <taxon>Cupriavidus</taxon>
    </lineage>
</organism>
<evidence type="ECO:0000313" key="2">
    <source>
        <dbReference type="EMBL" id="QBY55354.1"/>
    </source>
</evidence>
<proteinExistence type="predicted"/>
<reference evidence="2 3" key="1">
    <citation type="submission" date="2019-03" db="EMBL/GenBank/DDBJ databases">
        <title>Efficiently degradation of phenoxyalkanoic acid herbicides by Cupriavidus oxalaticus strain X32.</title>
        <authorList>
            <person name="Sheng X."/>
        </authorList>
    </citation>
    <scope>NUCLEOTIDE SEQUENCE [LARGE SCALE GENOMIC DNA]</scope>
    <source>
        <strain evidence="2 3">X32</strain>
        <plasmid evidence="2 3">unnamed1</plasmid>
    </source>
</reference>
<dbReference type="Pfam" id="PF07238">
    <property type="entry name" value="PilZ"/>
    <property type="match status" value="1"/>
</dbReference>
<dbReference type="InterPro" id="IPR009875">
    <property type="entry name" value="PilZ_domain"/>
</dbReference>
<name>A0A4P7LGN3_9BURK</name>
<dbReference type="EMBL" id="CP038636">
    <property type="protein sequence ID" value="QBY55354.1"/>
    <property type="molecule type" value="Genomic_DNA"/>
</dbReference>
<dbReference type="OrthoDB" id="8963857at2"/>
<keyword evidence="2" id="KW-0614">Plasmid</keyword>
<feature type="domain" description="PilZ" evidence="1">
    <location>
        <begin position="61"/>
        <end position="174"/>
    </location>
</feature>
<dbReference type="KEGG" id="cox:E0W60_30255"/>
<dbReference type="Gene3D" id="2.40.10.220">
    <property type="entry name" value="predicted glycosyltransferase like domains"/>
    <property type="match status" value="1"/>
</dbReference>
<geneLocation type="plasmid" evidence="2">
    <name>unnamed1</name>
</geneLocation>
<evidence type="ECO:0000313" key="3">
    <source>
        <dbReference type="Proteomes" id="UP000295294"/>
    </source>
</evidence>
<accession>A0A4P7LGN3</accession>
<gene>
    <name evidence="2" type="ORF">E0W60_30255</name>
</gene>
<dbReference type="GO" id="GO:0035438">
    <property type="term" value="F:cyclic-di-GMP binding"/>
    <property type="evidence" value="ECO:0007669"/>
    <property type="project" value="InterPro"/>
</dbReference>